<accession>A0A9D3NJL5</accession>
<comment type="caution">
    <text evidence="2">The sequence shown here is derived from an EMBL/GenBank/DDBJ whole genome shotgun (WGS) entry which is preliminary data.</text>
</comment>
<reference evidence="2 3" key="1">
    <citation type="submission" date="2021-06" db="EMBL/GenBank/DDBJ databases">
        <title>Chromosome-level genome assembly of the red-tail catfish (Hemibagrus wyckioides).</title>
        <authorList>
            <person name="Shao F."/>
        </authorList>
    </citation>
    <scope>NUCLEOTIDE SEQUENCE [LARGE SCALE GENOMIC DNA]</scope>
    <source>
        <strain evidence="2">EC202008001</strain>
        <tissue evidence="2">Blood</tissue>
    </source>
</reference>
<evidence type="ECO:0000313" key="2">
    <source>
        <dbReference type="EMBL" id="KAG7324128.1"/>
    </source>
</evidence>
<name>A0A9D3NJL5_9TELE</name>
<evidence type="ECO:0000256" key="1">
    <source>
        <dbReference type="SAM" id="Coils"/>
    </source>
</evidence>
<dbReference type="EMBL" id="JAHKSW010000014">
    <property type="protein sequence ID" value="KAG7324128.1"/>
    <property type="molecule type" value="Genomic_DNA"/>
</dbReference>
<organism evidence="2 3">
    <name type="scientific">Hemibagrus wyckioides</name>
    <dbReference type="NCBI Taxonomy" id="337641"/>
    <lineage>
        <taxon>Eukaryota</taxon>
        <taxon>Metazoa</taxon>
        <taxon>Chordata</taxon>
        <taxon>Craniata</taxon>
        <taxon>Vertebrata</taxon>
        <taxon>Euteleostomi</taxon>
        <taxon>Actinopterygii</taxon>
        <taxon>Neopterygii</taxon>
        <taxon>Teleostei</taxon>
        <taxon>Ostariophysi</taxon>
        <taxon>Siluriformes</taxon>
        <taxon>Bagridae</taxon>
        <taxon>Hemibagrus</taxon>
    </lineage>
</organism>
<dbReference type="Proteomes" id="UP000824219">
    <property type="component" value="Linkage Group LG14"/>
</dbReference>
<gene>
    <name evidence="2" type="ORF">KOW79_012144</name>
</gene>
<dbReference type="Gene3D" id="1.20.5.4090">
    <property type="match status" value="1"/>
</dbReference>
<protein>
    <submittedName>
        <fullName evidence="2">Uncharacterized protein</fullName>
    </submittedName>
</protein>
<keyword evidence="1" id="KW-0175">Coiled coil</keyword>
<sequence>MSAVLTSVAEIPVRPLQLAVGAAATATGTYYYVKQTTGEIATTPGDPVFEQALVQATEVLRAQMMMHEREQDANRILKEEIDRMKKTLYHEEEILKMHEREQDANRILQEENDRMKKTLYHEEEILKVSLAEAEEQHQKDVEYIAQLEQEKFDLTEQVTVLNDNLNEITQLISIQSVECANLTKDCVQDWEKLLEKDYRLQVSVES</sequence>
<feature type="coiled-coil region" evidence="1">
    <location>
        <begin position="67"/>
        <end position="164"/>
    </location>
</feature>
<dbReference type="OrthoDB" id="685795at2759"/>
<dbReference type="AlphaFoldDB" id="A0A9D3NJL5"/>
<evidence type="ECO:0000313" key="3">
    <source>
        <dbReference type="Proteomes" id="UP000824219"/>
    </source>
</evidence>
<proteinExistence type="predicted"/>
<keyword evidence="3" id="KW-1185">Reference proteome</keyword>